<comment type="subcellular location">
    <subcellularLocation>
        <location evidence="1">Membrane</location>
        <topology evidence="1">Multi-pass membrane protein</topology>
    </subcellularLocation>
</comment>
<dbReference type="Pfam" id="PF04932">
    <property type="entry name" value="Wzy_C"/>
    <property type="match status" value="1"/>
</dbReference>
<proteinExistence type="predicted"/>
<dbReference type="InterPro" id="IPR011990">
    <property type="entry name" value="TPR-like_helical_dom_sf"/>
</dbReference>
<dbReference type="STRING" id="1817813.A2008_03380"/>
<dbReference type="Gene3D" id="1.25.40.10">
    <property type="entry name" value="Tetratricopeptide repeat domain"/>
    <property type="match status" value="1"/>
</dbReference>
<dbReference type="GO" id="GO:0016020">
    <property type="term" value="C:membrane"/>
    <property type="evidence" value="ECO:0007669"/>
    <property type="project" value="UniProtKB-SubCell"/>
</dbReference>
<evidence type="ECO:0000256" key="4">
    <source>
        <dbReference type="ARBA" id="ARBA00023136"/>
    </source>
</evidence>
<name>A0A1F7WKU0_9BACT</name>
<evidence type="ECO:0000313" key="9">
    <source>
        <dbReference type="Proteomes" id="UP000178735"/>
    </source>
</evidence>
<feature type="transmembrane region" description="Helical" evidence="6">
    <location>
        <begin position="207"/>
        <end position="238"/>
    </location>
</feature>
<evidence type="ECO:0000313" key="8">
    <source>
        <dbReference type="EMBL" id="OGM03430.1"/>
    </source>
</evidence>
<dbReference type="PROSITE" id="PS50005">
    <property type="entry name" value="TPR"/>
    <property type="match status" value="1"/>
</dbReference>
<feature type="transmembrane region" description="Helical" evidence="6">
    <location>
        <begin position="100"/>
        <end position="115"/>
    </location>
</feature>
<evidence type="ECO:0000256" key="1">
    <source>
        <dbReference type="ARBA" id="ARBA00004141"/>
    </source>
</evidence>
<dbReference type="PANTHER" id="PTHR37422:SF23">
    <property type="entry name" value="TEICHURONIC ACID BIOSYNTHESIS PROTEIN TUAE"/>
    <property type="match status" value="1"/>
</dbReference>
<feature type="transmembrane region" description="Helical" evidence="6">
    <location>
        <begin position="127"/>
        <end position="149"/>
    </location>
</feature>
<feature type="transmembrane region" description="Helical" evidence="6">
    <location>
        <begin position="392"/>
        <end position="412"/>
    </location>
</feature>
<comment type="caution">
    <text evidence="8">The sequence shown here is derived from an EMBL/GenBank/DDBJ whole genome shotgun (WGS) entry which is preliminary data.</text>
</comment>
<dbReference type="InterPro" id="IPR007016">
    <property type="entry name" value="O-antigen_ligase-rel_domated"/>
</dbReference>
<sequence length="666" mass="74823">MQKFLDIIDKVLFFFLLAFVFALPSFFARMCYSHCIAPKEFAIYAGAAVGGLLFSLLLMLKKNGPSFRVPAGVVLAALFVASLSLSFIATPSPQLSLVKLHYYIVIGLWASLYLYSSHESPDRIEAFLTAILLSGVFPALVLAGEAFGIGALKIWQNIDATGLTTRQTYVSTFGNPDFAAPFFGVLCALNIRFMLFRSDGWKKAPLWALQFLYAAALFIPLCRSSQIAFAACLALYFFIISRTAPKKIPALINIIVSFFAVIFFIQLKDMLSASGETLISRAFDLFFSGETASKRLYMLAVGWQIIKANFYFGAGLNVMLMIFPLYAQRIDQSSPLWDGIPNLFNPSHLHNEFFNIFAQSGVLSFLLFVLLATSMIYFPLRTALGRGEKSEHAAALTCISVYLLIDSCFNVTLSLPHLLFLFAVSGALAFNACQFDKNQYFTFGISGGFYRLVAGLLIILFSFLSAIFGIKYIKADWCLMQGKIYQVSEDDDKALKFYQMSSSLLAERTEPHVFTADIHKTNGRFAEAAEALIKATNINLSLPVVYELAQIAIRHMDLNSEFRYLYFLTRSYPRFDEPHYLLGLRYMKEKTLNPKARAEAAACFERALKINPKHISARMSLAEVNYEMMKYRKAAEDIDEALKISPGLKNAFYLRSLLKGFFYDEF</sequence>
<dbReference type="SUPFAM" id="SSF48452">
    <property type="entry name" value="TPR-like"/>
    <property type="match status" value="1"/>
</dbReference>
<dbReference type="InterPro" id="IPR051533">
    <property type="entry name" value="WaaL-like"/>
</dbReference>
<evidence type="ECO:0000259" key="7">
    <source>
        <dbReference type="Pfam" id="PF04932"/>
    </source>
</evidence>
<dbReference type="Proteomes" id="UP000178735">
    <property type="component" value="Unassembled WGS sequence"/>
</dbReference>
<keyword evidence="4 6" id="KW-0472">Membrane</keyword>
<evidence type="ECO:0000256" key="2">
    <source>
        <dbReference type="ARBA" id="ARBA00022692"/>
    </source>
</evidence>
<dbReference type="AlphaFoldDB" id="A0A1F7WKU0"/>
<keyword evidence="5" id="KW-0802">TPR repeat</keyword>
<dbReference type="InterPro" id="IPR019734">
    <property type="entry name" value="TPR_rpt"/>
</dbReference>
<evidence type="ECO:0000256" key="6">
    <source>
        <dbReference type="SAM" id="Phobius"/>
    </source>
</evidence>
<keyword evidence="2 6" id="KW-0812">Transmembrane</keyword>
<feature type="transmembrane region" description="Helical" evidence="6">
    <location>
        <begin position="178"/>
        <end position="195"/>
    </location>
</feature>
<reference evidence="8 9" key="1">
    <citation type="journal article" date="2016" name="Nat. Commun.">
        <title>Thousands of microbial genomes shed light on interconnected biogeochemical processes in an aquifer system.</title>
        <authorList>
            <person name="Anantharaman K."/>
            <person name="Brown C.T."/>
            <person name="Hug L.A."/>
            <person name="Sharon I."/>
            <person name="Castelle C.J."/>
            <person name="Probst A.J."/>
            <person name="Thomas B.C."/>
            <person name="Singh A."/>
            <person name="Wilkins M.J."/>
            <person name="Karaoz U."/>
            <person name="Brodie E.L."/>
            <person name="Williams K.H."/>
            <person name="Hubbard S.S."/>
            <person name="Banfield J.F."/>
        </authorList>
    </citation>
    <scope>NUCLEOTIDE SEQUENCE [LARGE SCALE GENOMIC DNA]</scope>
</reference>
<evidence type="ECO:0000256" key="5">
    <source>
        <dbReference type="PROSITE-ProRule" id="PRU00339"/>
    </source>
</evidence>
<accession>A0A1F7WKU0</accession>
<feature type="transmembrane region" description="Helical" evidence="6">
    <location>
        <begin position="448"/>
        <end position="470"/>
    </location>
</feature>
<keyword evidence="3 6" id="KW-1133">Transmembrane helix</keyword>
<feature type="transmembrane region" description="Helical" evidence="6">
    <location>
        <begin position="67"/>
        <end position="88"/>
    </location>
</feature>
<dbReference type="EMBL" id="MGFH01000165">
    <property type="protein sequence ID" value="OGM03430.1"/>
    <property type="molecule type" value="Genomic_DNA"/>
</dbReference>
<feature type="transmembrane region" description="Helical" evidence="6">
    <location>
        <begin position="41"/>
        <end position="60"/>
    </location>
</feature>
<feature type="repeat" description="TPR" evidence="5">
    <location>
        <begin position="615"/>
        <end position="648"/>
    </location>
</feature>
<evidence type="ECO:0000256" key="3">
    <source>
        <dbReference type="ARBA" id="ARBA00022989"/>
    </source>
</evidence>
<feature type="transmembrane region" description="Helical" evidence="6">
    <location>
        <begin position="356"/>
        <end position="380"/>
    </location>
</feature>
<feature type="transmembrane region" description="Helical" evidence="6">
    <location>
        <begin position="308"/>
        <end position="327"/>
    </location>
</feature>
<gene>
    <name evidence="8" type="ORF">A2008_03380</name>
</gene>
<organism evidence="8 9">
    <name type="scientific">Candidatus Wallbacteria bacterium GWC2_49_35</name>
    <dbReference type="NCBI Taxonomy" id="1817813"/>
    <lineage>
        <taxon>Bacteria</taxon>
        <taxon>Candidatus Walliibacteriota</taxon>
    </lineage>
</organism>
<feature type="transmembrane region" description="Helical" evidence="6">
    <location>
        <begin position="250"/>
        <end position="267"/>
    </location>
</feature>
<protein>
    <recommendedName>
        <fullName evidence="7">O-antigen ligase-related domain-containing protein</fullName>
    </recommendedName>
</protein>
<dbReference type="SMART" id="SM00028">
    <property type="entry name" value="TPR"/>
    <property type="match status" value="4"/>
</dbReference>
<feature type="domain" description="O-antigen ligase-related" evidence="7">
    <location>
        <begin position="211"/>
        <end position="369"/>
    </location>
</feature>
<dbReference type="PANTHER" id="PTHR37422">
    <property type="entry name" value="TEICHURONIC ACID BIOSYNTHESIS PROTEIN TUAE"/>
    <property type="match status" value="1"/>
</dbReference>
<feature type="transmembrane region" description="Helical" evidence="6">
    <location>
        <begin position="12"/>
        <end position="29"/>
    </location>
</feature>